<dbReference type="RefSeq" id="WP_245771234.1">
    <property type="nucleotide sequence ID" value="NZ_FNIE01000003.1"/>
</dbReference>
<feature type="compositionally biased region" description="Low complexity" evidence="1">
    <location>
        <begin position="40"/>
        <end position="57"/>
    </location>
</feature>
<feature type="region of interest" description="Disordered" evidence="1">
    <location>
        <begin position="38"/>
        <end position="140"/>
    </location>
</feature>
<reference evidence="4 5" key="1">
    <citation type="submission" date="2016-10" db="EMBL/GenBank/DDBJ databases">
        <authorList>
            <person name="de Groot N.N."/>
        </authorList>
    </citation>
    <scope>NUCLEOTIDE SEQUENCE [LARGE SCALE GENOMIC DNA]</scope>
    <source>
        <strain evidence="4 5">CGMCC 4.2022</strain>
    </source>
</reference>
<dbReference type="STRING" id="310781.SAMN05216259_103222"/>
<dbReference type="InterPro" id="IPR011990">
    <property type="entry name" value="TPR-like_helical_dom_sf"/>
</dbReference>
<dbReference type="InterPro" id="IPR027417">
    <property type="entry name" value="P-loop_NTPase"/>
</dbReference>
<protein>
    <submittedName>
        <fullName evidence="4">Tetratricopeptide repeat-containing protein</fullName>
    </submittedName>
</protein>
<dbReference type="InterPro" id="IPR056681">
    <property type="entry name" value="DUF7779"/>
</dbReference>
<evidence type="ECO:0000256" key="1">
    <source>
        <dbReference type="SAM" id="MobiDB-lite"/>
    </source>
</evidence>
<feature type="domain" description="DUF7779" evidence="3">
    <location>
        <begin position="931"/>
        <end position="1017"/>
    </location>
</feature>
<evidence type="ECO:0000259" key="3">
    <source>
        <dbReference type="Pfam" id="PF25000"/>
    </source>
</evidence>
<dbReference type="Proteomes" id="UP000199341">
    <property type="component" value="Unassembled WGS sequence"/>
</dbReference>
<dbReference type="NCBIfam" id="NF041121">
    <property type="entry name" value="SAV_2336_NTERM"/>
    <property type="match status" value="1"/>
</dbReference>
<feature type="compositionally biased region" description="Low complexity" evidence="1">
    <location>
        <begin position="118"/>
        <end position="140"/>
    </location>
</feature>
<feature type="compositionally biased region" description="Low complexity" evidence="1">
    <location>
        <begin position="634"/>
        <end position="646"/>
    </location>
</feature>
<organism evidence="4 5">
    <name type="scientific">Actinacidiphila guanduensis</name>
    <dbReference type="NCBI Taxonomy" id="310781"/>
    <lineage>
        <taxon>Bacteria</taxon>
        <taxon>Bacillati</taxon>
        <taxon>Actinomycetota</taxon>
        <taxon>Actinomycetes</taxon>
        <taxon>Kitasatosporales</taxon>
        <taxon>Streptomycetaceae</taxon>
        <taxon>Actinacidiphila</taxon>
    </lineage>
</organism>
<feature type="region of interest" description="Disordered" evidence="1">
    <location>
        <begin position="575"/>
        <end position="602"/>
    </location>
</feature>
<evidence type="ECO:0000259" key="2">
    <source>
        <dbReference type="Pfam" id="PF00931"/>
    </source>
</evidence>
<feature type="region of interest" description="Disordered" evidence="1">
    <location>
        <begin position="379"/>
        <end position="399"/>
    </location>
</feature>
<dbReference type="InterPro" id="IPR053137">
    <property type="entry name" value="NLR-like"/>
</dbReference>
<dbReference type="Pfam" id="PF25000">
    <property type="entry name" value="DUF7779"/>
    <property type="match status" value="1"/>
</dbReference>
<dbReference type="Pfam" id="PF00931">
    <property type="entry name" value="NB-ARC"/>
    <property type="match status" value="1"/>
</dbReference>
<feature type="domain" description="NB-ARC" evidence="2">
    <location>
        <begin position="690"/>
        <end position="844"/>
    </location>
</feature>
<dbReference type="PANTHER" id="PTHR46082:SF6">
    <property type="entry name" value="AAA+ ATPASE DOMAIN-CONTAINING PROTEIN-RELATED"/>
    <property type="match status" value="1"/>
</dbReference>
<dbReference type="InterPro" id="IPR047738">
    <property type="entry name" value="SAV_2336-like_N"/>
</dbReference>
<dbReference type="SUPFAM" id="SSF48452">
    <property type="entry name" value="TPR-like"/>
    <property type="match status" value="2"/>
</dbReference>
<sequence length="1504" mass="161148">MTSGSHAGPPHHEPPGPAWFEVADALYLAAHGVGEDLAVRARGSQAPPAAGRPRQGPAEPPHPRPDPTRPGTDPETADAAGSVAEGPPDPAATRAVSGSGDTPARPEGAQPPAPPGGRPRAAARAEAAAAHSAAPEDASGAAVLPGTARLLGTRALARALRPLKRRYLSRTAWQLDEEGTARQAAAGGQWLPLLRPARERWTDAVLVVDTSTSMVIWRHVAAEFATLLRRTGAFRDVRVHRMDTGRLTPADLRADAGWPRTAARRPGERRRVVLVLTDAVGPAWRDGGAAALLTRWSQAAAVAVVQVLPQAAWHRTGLPARRVAVKVPAPGAPSAAWQAAEGTGPVVPVLELDPRWLGRWARLVAAAEPVAAGVWAAFPAAPPEPDPADADEPAGEPGPRERVLRFRTQASPAAWNLAARLAAVPLNIPTMEYVLSAGGPAAGPAELAEVLLGGLLRQVGDDPMDESAISHDFHDGVRELLLAAGRRDETRYLLLGALDRQARRGDAPAALRSLRALAADPAAGGPGTAEEPGALPAGRLTDRLLPYARVQVAVMTAISGPYLAPARALGARLAEAAADTPRTPQDAGRGSAPKPAISGHGHPAAEVIDMADPTADPTADPNPTRPADSLTAVQAAGGAAPGPSVAETRGLTVPPTPVRTREKTTERRSGRRPQVWNTPTRNPSFTGRGQELDELHHRLSESGSAAVLPEALHGLGGVGKSQIAIEYIYRHASEYDAVWWIPAERPEQIKQSLTQLAAQLGLDPVSNSSALVATTLEALAAGEPYHRWLLVFDNAEEPDVVREFFPQGEVGRILITSRNALWARTARTVDVDVFTVEESVELLRRRGPELPYEQAARIADTLGNLPLAIEQAAAWLSETGMPVDEYLQAFEGERADVIQRRSELLGAGVPVDYPEPVAAAWNMSLRRLGENNPGAYQLLQICCFFAPEPIPRRYFTGVRGLELPRELTEVLRDPIKLGHAIRAISRYALIKVNYRDSTVQMHRLVRAVLVGQMSPTERADMRHGAHALLANSDPGDSGQAANWAAYAELLVHARFSRALECDDHWVRQLVANLIFYLNGRGDYATCLDYGREVLDRWNARLGADDLQALAVARTVGSVMRLVGDHDEAAELNLRSLRVLRERHGPDHPETIATMGSVAQDARIRGDFAAMLEIEQDRWQRAVREFDEGSPQTLAAANDYALALRRTGDFDAALAIDSEAKEHAEINLGQDSLLTLILTSNLSIDIRESGDYLRARDMQEQTMQRVLHVVGDATAPLSLIAARNLATARRKAGDHQGSVEALEATVRAYRRKLNKRNTNLSSAVLAMSMALRQNADLIGAREVGEEAYATLDGMLGDNHPYTLAACTDLAVTMRLLGEVEQARAMDADAAAKLADRLGPTHPTTIAAAANLASDHYTLADYAEAEALDRALLERCHERFAAMDHPTTLAVALNLSLDLRALGRTQEAAELHATTLDRFRATLGPAHPATVGAARGMRADCDAEME</sequence>
<feature type="compositionally biased region" description="Basic and acidic residues" evidence="1">
    <location>
        <begin position="659"/>
        <end position="668"/>
    </location>
</feature>
<dbReference type="Gene3D" id="1.25.40.10">
    <property type="entry name" value="Tetratricopeptide repeat domain"/>
    <property type="match status" value="2"/>
</dbReference>
<feature type="region of interest" description="Disordered" evidence="1">
    <location>
        <begin position="634"/>
        <end position="686"/>
    </location>
</feature>
<feature type="compositionally biased region" description="Polar residues" evidence="1">
    <location>
        <begin position="675"/>
        <end position="686"/>
    </location>
</feature>
<dbReference type="NCBIfam" id="NF040586">
    <property type="entry name" value="FxSxx_TPR"/>
    <property type="match status" value="1"/>
</dbReference>
<dbReference type="GO" id="GO:0043531">
    <property type="term" value="F:ADP binding"/>
    <property type="evidence" value="ECO:0007669"/>
    <property type="project" value="InterPro"/>
</dbReference>
<dbReference type="SUPFAM" id="SSF52540">
    <property type="entry name" value="P-loop containing nucleoside triphosphate hydrolases"/>
    <property type="match status" value="1"/>
</dbReference>
<dbReference type="PANTHER" id="PTHR46082">
    <property type="entry name" value="ATP/GTP-BINDING PROTEIN-RELATED"/>
    <property type="match status" value="1"/>
</dbReference>
<evidence type="ECO:0000313" key="4">
    <source>
        <dbReference type="EMBL" id="SDN22428.1"/>
    </source>
</evidence>
<accession>A0A1G9ZM75</accession>
<dbReference type="Pfam" id="PF13374">
    <property type="entry name" value="TPR_10"/>
    <property type="match status" value="3"/>
</dbReference>
<proteinExistence type="predicted"/>
<evidence type="ECO:0000313" key="5">
    <source>
        <dbReference type="Proteomes" id="UP000199341"/>
    </source>
</evidence>
<dbReference type="Pfam" id="PF13424">
    <property type="entry name" value="TPR_12"/>
    <property type="match status" value="2"/>
</dbReference>
<keyword evidence="5" id="KW-1185">Reference proteome</keyword>
<gene>
    <name evidence="4" type="ORF">SAMN05216259_103222</name>
</gene>
<name>A0A1G9ZM75_9ACTN</name>
<dbReference type="Gene3D" id="3.40.50.300">
    <property type="entry name" value="P-loop containing nucleotide triphosphate hydrolases"/>
    <property type="match status" value="1"/>
</dbReference>
<dbReference type="InterPro" id="IPR002182">
    <property type="entry name" value="NB-ARC"/>
</dbReference>
<dbReference type="EMBL" id="FNIE01000003">
    <property type="protein sequence ID" value="SDN22428.1"/>
    <property type="molecule type" value="Genomic_DNA"/>
</dbReference>